<evidence type="ECO:0000256" key="2">
    <source>
        <dbReference type="ARBA" id="ARBA00022801"/>
    </source>
</evidence>
<feature type="chain" id="PRO_5009913290" evidence="3">
    <location>
        <begin position="18"/>
        <end position="251"/>
    </location>
</feature>
<protein>
    <submittedName>
        <fullName evidence="4">Esterase, PHB depolymerase family</fullName>
    </submittedName>
</protein>
<feature type="signal peptide" evidence="3">
    <location>
        <begin position="1"/>
        <end position="17"/>
    </location>
</feature>
<keyword evidence="1 3" id="KW-0732">Signal</keyword>
<dbReference type="PANTHER" id="PTHR43037:SF1">
    <property type="entry name" value="BLL1128 PROTEIN"/>
    <property type="match status" value="1"/>
</dbReference>
<proteinExistence type="predicted"/>
<dbReference type="GO" id="GO:0005576">
    <property type="term" value="C:extracellular region"/>
    <property type="evidence" value="ECO:0007669"/>
    <property type="project" value="InterPro"/>
</dbReference>
<dbReference type="OrthoDB" id="5291933at2"/>
<name>A0A1M5QWH5_9GAMM</name>
<dbReference type="PANTHER" id="PTHR43037">
    <property type="entry name" value="UNNAMED PRODUCT-RELATED"/>
    <property type="match status" value="1"/>
</dbReference>
<dbReference type="STRING" id="299255.SAMN02745129_1390"/>
<evidence type="ECO:0000256" key="1">
    <source>
        <dbReference type="ARBA" id="ARBA00022729"/>
    </source>
</evidence>
<dbReference type="Gene3D" id="3.40.50.1820">
    <property type="entry name" value="alpha/beta hydrolase"/>
    <property type="match status" value="1"/>
</dbReference>
<evidence type="ECO:0000256" key="3">
    <source>
        <dbReference type="SAM" id="SignalP"/>
    </source>
</evidence>
<gene>
    <name evidence="4" type="ORF">SAMN02745129_1390</name>
</gene>
<dbReference type="Proteomes" id="UP000184268">
    <property type="component" value="Unassembled WGS sequence"/>
</dbReference>
<dbReference type="InterPro" id="IPR050955">
    <property type="entry name" value="Plant_Biomass_Hydrol_Est"/>
</dbReference>
<keyword evidence="5" id="KW-1185">Reference proteome</keyword>
<evidence type="ECO:0000313" key="4">
    <source>
        <dbReference type="EMBL" id="SHH18527.1"/>
    </source>
</evidence>
<keyword evidence="2" id="KW-0378">Hydrolase</keyword>
<dbReference type="AlphaFoldDB" id="A0A1M5QWH5"/>
<dbReference type="InterPro" id="IPR010126">
    <property type="entry name" value="Esterase_phb"/>
</dbReference>
<dbReference type="RefSeq" id="WP_067658033.1">
    <property type="nucleotide sequence ID" value="NZ_FQXG01000002.1"/>
</dbReference>
<accession>A0A1M5QWH5</accession>
<evidence type="ECO:0000313" key="5">
    <source>
        <dbReference type="Proteomes" id="UP000184268"/>
    </source>
</evidence>
<reference evidence="4 5" key="1">
    <citation type="submission" date="2016-11" db="EMBL/GenBank/DDBJ databases">
        <authorList>
            <person name="Jaros S."/>
            <person name="Januszkiewicz K."/>
            <person name="Wedrychowicz H."/>
        </authorList>
    </citation>
    <scope>NUCLEOTIDE SEQUENCE [LARGE SCALE GENOMIC DNA]</scope>
    <source>
        <strain evidence="4 5">DSM 16917</strain>
    </source>
</reference>
<dbReference type="EMBL" id="FQXG01000002">
    <property type="protein sequence ID" value="SHH18527.1"/>
    <property type="molecule type" value="Genomic_DNA"/>
</dbReference>
<organism evidence="4 5">
    <name type="scientific">Ferrimonas marina</name>
    <dbReference type="NCBI Taxonomy" id="299255"/>
    <lineage>
        <taxon>Bacteria</taxon>
        <taxon>Pseudomonadati</taxon>
        <taxon>Pseudomonadota</taxon>
        <taxon>Gammaproteobacteria</taxon>
        <taxon>Alteromonadales</taxon>
        <taxon>Ferrimonadaceae</taxon>
        <taxon>Ferrimonas</taxon>
    </lineage>
</organism>
<sequence length="251" mass="27170">MRCIPLLWLATSAVVSAEPSNPGNLSFHHYQPTQAKATVVVLHGCGQQAQSFARDSGWRDLAQSQGLALLLPQQEPENNAKRCFNWFLPSDAELTSLRQAIDQLPADQPVYLAGLSAGAAMAERLYLSEPQRFAGLALVAGIPAGCASNLTQALTCMQGQRTAPERDRIGADIPVVLAHDPADPLVAFSNSQWWQAHWQQDGGSVTLIELEGVGHAWPIDQQKRGQVGDYVVASQWDLTGLIAAHWFGESP</sequence>
<dbReference type="SUPFAM" id="SSF53474">
    <property type="entry name" value="alpha/beta-Hydrolases"/>
    <property type="match status" value="1"/>
</dbReference>
<dbReference type="Pfam" id="PF10503">
    <property type="entry name" value="Esterase_PHB"/>
    <property type="match status" value="1"/>
</dbReference>
<dbReference type="GO" id="GO:0016787">
    <property type="term" value="F:hydrolase activity"/>
    <property type="evidence" value="ECO:0007669"/>
    <property type="project" value="UniProtKB-KW"/>
</dbReference>
<dbReference type="InterPro" id="IPR029058">
    <property type="entry name" value="AB_hydrolase_fold"/>
</dbReference>